<accession>A0A7Y4P211</accession>
<evidence type="ECO:0008006" key="7">
    <source>
        <dbReference type="Google" id="ProtNLM"/>
    </source>
</evidence>
<sequence>MIRLGTTVTTGLLLLTLTACGSNSEPTTAPTRTPLFPTTTPTPTPTADPTAKAKTQILANYSTFIVTLDTGFRDGGPDVSYARFMTGDALESLKHSTTFNKGFHRAKVTGYLRLLESRVSAPDLKAKVPTATITACVIDNMSAVSARNGKQLIKPAGKITRLDKVQLVKGKWLIFSTDTRVASFGCSK</sequence>
<feature type="chain" id="PRO_5036218028" description="SnoaL-like protein" evidence="2">
    <location>
        <begin position="22"/>
        <end position="188"/>
    </location>
</feature>
<reference evidence="4 5" key="1">
    <citation type="submission" date="2020-05" db="EMBL/GenBank/DDBJ databases">
        <title>Genome sequence of Kribbella sandramycini ATCC 39419.</title>
        <authorList>
            <person name="Maclea K.S."/>
            <person name="Fair J.L."/>
        </authorList>
    </citation>
    <scope>NUCLEOTIDE SEQUENCE [LARGE SCALE GENOMIC DNA]</scope>
    <source>
        <strain evidence="4 5">ATCC 39419</strain>
    </source>
</reference>
<dbReference type="EMBL" id="JABJRC010000008">
    <property type="protein sequence ID" value="NOL44316.1"/>
    <property type="molecule type" value="Genomic_DNA"/>
</dbReference>
<evidence type="ECO:0000313" key="3">
    <source>
        <dbReference type="EMBL" id="MBB6571671.1"/>
    </source>
</evidence>
<feature type="region of interest" description="Disordered" evidence="1">
    <location>
        <begin position="22"/>
        <end position="50"/>
    </location>
</feature>
<comment type="caution">
    <text evidence="4">The sequence shown here is derived from an EMBL/GenBank/DDBJ whole genome shotgun (WGS) entry which is preliminary data.</text>
</comment>
<dbReference type="AlphaFoldDB" id="A0A7Y4P211"/>
<organism evidence="4 5">
    <name type="scientific">Kribbella sandramycini</name>
    <dbReference type="NCBI Taxonomy" id="60450"/>
    <lineage>
        <taxon>Bacteria</taxon>
        <taxon>Bacillati</taxon>
        <taxon>Actinomycetota</taxon>
        <taxon>Actinomycetes</taxon>
        <taxon>Propionibacteriales</taxon>
        <taxon>Kribbellaceae</taxon>
        <taxon>Kribbella</taxon>
    </lineage>
</organism>
<dbReference type="RefSeq" id="WP_171677563.1">
    <property type="nucleotide sequence ID" value="NZ_BAAAGT010000009.1"/>
</dbReference>
<feature type="signal peptide" evidence="2">
    <location>
        <begin position="1"/>
        <end position="21"/>
    </location>
</feature>
<reference evidence="3 6" key="2">
    <citation type="submission" date="2020-08" db="EMBL/GenBank/DDBJ databases">
        <title>Sequencing the genomes of 1000 actinobacteria strains.</title>
        <authorList>
            <person name="Klenk H.-P."/>
        </authorList>
    </citation>
    <scope>NUCLEOTIDE SEQUENCE [LARGE SCALE GENOMIC DNA]</scope>
    <source>
        <strain evidence="3 6">DSM 15626</strain>
    </source>
</reference>
<evidence type="ECO:0000256" key="1">
    <source>
        <dbReference type="SAM" id="MobiDB-lite"/>
    </source>
</evidence>
<dbReference type="Proteomes" id="UP000534306">
    <property type="component" value="Unassembled WGS sequence"/>
</dbReference>
<evidence type="ECO:0000313" key="6">
    <source>
        <dbReference type="Proteomes" id="UP000553957"/>
    </source>
</evidence>
<protein>
    <recommendedName>
        <fullName evidence="7">SnoaL-like protein</fullName>
    </recommendedName>
</protein>
<evidence type="ECO:0000256" key="2">
    <source>
        <dbReference type="SAM" id="SignalP"/>
    </source>
</evidence>
<gene>
    <name evidence="3" type="ORF">HNR71_007308</name>
    <name evidence="4" type="ORF">HPO96_29110</name>
</gene>
<keyword evidence="5" id="KW-1185">Reference proteome</keyword>
<dbReference type="PROSITE" id="PS51257">
    <property type="entry name" value="PROKAR_LIPOPROTEIN"/>
    <property type="match status" value="1"/>
</dbReference>
<evidence type="ECO:0000313" key="5">
    <source>
        <dbReference type="Proteomes" id="UP000534306"/>
    </source>
</evidence>
<keyword evidence="2" id="KW-0732">Signal</keyword>
<evidence type="ECO:0000313" key="4">
    <source>
        <dbReference type="EMBL" id="NOL44316.1"/>
    </source>
</evidence>
<name>A0A7Y4P211_9ACTN</name>
<feature type="compositionally biased region" description="Low complexity" evidence="1">
    <location>
        <begin position="26"/>
        <end position="39"/>
    </location>
</feature>
<proteinExistence type="predicted"/>
<dbReference type="EMBL" id="JACHKF010000001">
    <property type="protein sequence ID" value="MBB6571671.1"/>
    <property type="molecule type" value="Genomic_DNA"/>
</dbReference>
<dbReference type="Proteomes" id="UP000553957">
    <property type="component" value="Unassembled WGS sequence"/>
</dbReference>